<organism evidence="2 3">
    <name type="scientific">Araneus ventricosus</name>
    <name type="common">Orbweaver spider</name>
    <name type="synonym">Epeira ventricosa</name>
    <dbReference type="NCBI Taxonomy" id="182803"/>
    <lineage>
        <taxon>Eukaryota</taxon>
        <taxon>Metazoa</taxon>
        <taxon>Ecdysozoa</taxon>
        <taxon>Arthropoda</taxon>
        <taxon>Chelicerata</taxon>
        <taxon>Arachnida</taxon>
        <taxon>Araneae</taxon>
        <taxon>Araneomorphae</taxon>
        <taxon>Entelegynae</taxon>
        <taxon>Araneoidea</taxon>
        <taxon>Araneidae</taxon>
        <taxon>Araneus</taxon>
    </lineage>
</organism>
<dbReference type="EMBL" id="BGPR01128868">
    <property type="protein sequence ID" value="GBN40698.1"/>
    <property type="molecule type" value="Genomic_DNA"/>
</dbReference>
<accession>A0A4Y2NP49</accession>
<name>A0A4Y2NP49_ARAVE</name>
<evidence type="ECO:0000313" key="3">
    <source>
        <dbReference type="Proteomes" id="UP000499080"/>
    </source>
</evidence>
<evidence type="ECO:0000313" key="1">
    <source>
        <dbReference type="EMBL" id="GBN40698.1"/>
    </source>
</evidence>
<sequence length="117" mass="12947">MCASQSVIVLVSFLFLFGHNLSLLSFPLSLFHFGHSSSVHATTWVGGDKLLCAVKNDYPYKNFSLQQICSSLALQVCSMCASKKLLQTSNSPYDKLAANLSHQVHCKPVAKRDYAYE</sequence>
<protein>
    <submittedName>
        <fullName evidence="2">Uncharacterized protein</fullName>
    </submittedName>
</protein>
<comment type="caution">
    <text evidence="2">The sequence shown here is derived from an EMBL/GenBank/DDBJ whole genome shotgun (WGS) entry which is preliminary data.</text>
</comment>
<gene>
    <name evidence="1" type="ORF">AVEN_138359_1</name>
    <name evidence="2" type="ORF">AVEN_156235_1</name>
</gene>
<dbReference type="Proteomes" id="UP000499080">
    <property type="component" value="Unassembled WGS sequence"/>
</dbReference>
<proteinExistence type="predicted"/>
<keyword evidence="3" id="KW-1185">Reference proteome</keyword>
<evidence type="ECO:0000313" key="2">
    <source>
        <dbReference type="EMBL" id="GBN40704.1"/>
    </source>
</evidence>
<dbReference type="EMBL" id="BGPR01128869">
    <property type="protein sequence ID" value="GBN40704.1"/>
    <property type="molecule type" value="Genomic_DNA"/>
</dbReference>
<reference evidence="2 3" key="1">
    <citation type="journal article" date="2019" name="Sci. Rep.">
        <title>Orb-weaving spider Araneus ventricosus genome elucidates the spidroin gene catalogue.</title>
        <authorList>
            <person name="Kono N."/>
            <person name="Nakamura H."/>
            <person name="Ohtoshi R."/>
            <person name="Moran D.A.P."/>
            <person name="Shinohara A."/>
            <person name="Yoshida Y."/>
            <person name="Fujiwara M."/>
            <person name="Mori M."/>
            <person name="Tomita M."/>
            <person name="Arakawa K."/>
        </authorList>
    </citation>
    <scope>NUCLEOTIDE SEQUENCE [LARGE SCALE GENOMIC DNA]</scope>
</reference>
<dbReference type="AlphaFoldDB" id="A0A4Y2NP49"/>